<evidence type="ECO:0000313" key="2">
    <source>
        <dbReference type="EMBL" id="OBZ74642.1"/>
    </source>
</evidence>
<name>A0A1C7MCU6_GRIFR</name>
<comment type="caution">
    <text evidence="2">The sequence shown here is derived from an EMBL/GenBank/DDBJ whole genome shotgun (WGS) entry which is preliminary data.</text>
</comment>
<feature type="domain" description="F-box" evidence="1">
    <location>
        <begin position="6"/>
        <end position="54"/>
    </location>
</feature>
<accession>A0A1C7MCU6</accession>
<sequence>MAEIQNIHLCSFPEELLIKILLDVELRDILAIKRACRLLAELVENALELQYKVALGKAGLENGPPGNLTTAERLEKVKQYQDAWHSMNFIVGDPFELPPHSLTKSHSGGVYSLLTTVGDVKLYRISSPIRGRPEQHWTLTRHDMDLSRLVQIISVCDVDCSQDLVVLLHTDSINIVGIRSYAIHLRSATTGAQHPLASRRKLKLPHKEAMHDSSIYGDIVAVVTLQSQTKLHLLLWNWKSGTMIFHLESTFGATISPRCYTFVDEQHIMVTGRSHLAVYRFHPAATMAFHPLPSRDEVCILQLPSFSSFRAAAVNIHFNWSQVPSVMQPGIPFQNDLANSVVMLQISLGRAGPPCSYLCLSMSAVRSYIQQASVQTKSFTWEQWGPMGSRMIILSPTLYQALGTLGSRCLFIRRSAGAGDELHLVSYECHPWAVGDTHVAEGQAAQTTFMDHLSTMPEETAVQYSVFADYVHTYMPYRVTISREKLPPGFRELGLWSEDGFAFRCRSASDDDVDVMHLAPLCPTEQLSVVRAGIHTASSE</sequence>
<dbReference type="Proteomes" id="UP000092993">
    <property type="component" value="Unassembled WGS sequence"/>
</dbReference>
<reference evidence="2 3" key="1">
    <citation type="submission" date="2016-03" db="EMBL/GenBank/DDBJ databases">
        <title>Whole genome sequencing of Grifola frondosa 9006-11.</title>
        <authorList>
            <person name="Min B."/>
            <person name="Park H."/>
            <person name="Kim J.-G."/>
            <person name="Cho H."/>
            <person name="Oh Y.-L."/>
            <person name="Kong W.-S."/>
            <person name="Choi I.-G."/>
        </authorList>
    </citation>
    <scope>NUCLEOTIDE SEQUENCE [LARGE SCALE GENOMIC DNA]</scope>
    <source>
        <strain evidence="2 3">9006-11</strain>
    </source>
</reference>
<dbReference type="PROSITE" id="PS50181">
    <property type="entry name" value="FBOX"/>
    <property type="match status" value="1"/>
</dbReference>
<proteinExistence type="predicted"/>
<dbReference type="AlphaFoldDB" id="A0A1C7MCU6"/>
<gene>
    <name evidence="2" type="ORF">A0H81_05619</name>
</gene>
<dbReference type="OMA" id="IRIHIRT"/>
<keyword evidence="3" id="KW-1185">Reference proteome</keyword>
<protein>
    <recommendedName>
        <fullName evidence="1">F-box domain-containing protein</fullName>
    </recommendedName>
</protein>
<dbReference type="InterPro" id="IPR001810">
    <property type="entry name" value="F-box_dom"/>
</dbReference>
<organism evidence="2 3">
    <name type="scientific">Grifola frondosa</name>
    <name type="common">Maitake</name>
    <name type="synonym">Polyporus frondosus</name>
    <dbReference type="NCBI Taxonomy" id="5627"/>
    <lineage>
        <taxon>Eukaryota</taxon>
        <taxon>Fungi</taxon>
        <taxon>Dikarya</taxon>
        <taxon>Basidiomycota</taxon>
        <taxon>Agaricomycotina</taxon>
        <taxon>Agaricomycetes</taxon>
        <taxon>Polyporales</taxon>
        <taxon>Grifolaceae</taxon>
        <taxon>Grifola</taxon>
    </lineage>
</organism>
<dbReference type="STRING" id="5627.A0A1C7MCU6"/>
<dbReference type="OrthoDB" id="2757285at2759"/>
<evidence type="ECO:0000259" key="1">
    <source>
        <dbReference type="PROSITE" id="PS50181"/>
    </source>
</evidence>
<evidence type="ECO:0000313" key="3">
    <source>
        <dbReference type="Proteomes" id="UP000092993"/>
    </source>
</evidence>
<dbReference type="EMBL" id="LUGG01000005">
    <property type="protein sequence ID" value="OBZ74642.1"/>
    <property type="molecule type" value="Genomic_DNA"/>
</dbReference>